<dbReference type="FunFam" id="1.10.10.1440:FF:000001">
    <property type="entry name" value="phosphorylated adapter RNA export protein-like"/>
    <property type="match status" value="1"/>
</dbReference>
<dbReference type="Pfam" id="PF10258">
    <property type="entry name" value="PHAX_RNA-bd"/>
    <property type="match status" value="1"/>
</dbReference>
<evidence type="ECO:0000256" key="9">
    <source>
        <dbReference type="ARBA" id="ARBA00023242"/>
    </source>
</evidence>
<dbReference type="PANTHER" id="PTHR13135:SF0">
    <property type="entry name" value="PHOSPHORYLATED ADAPTER RNA EXPORT PROTEIN"/>
    <property type="match status" value="1"/>
</dbReference>
<feature type="coiled-coil region" evidence="11">
    <location>
        <begin position="311"/>
        <end position="338"/>
    </location>
</feature>
<comment type="subcellular location">
    <subcellularLocation>
        <location evidence="2">Cytoplasm</location>
    </subcellularLocation>
    <subcellularLocation>
        <location evidence="1">Nucleus</location>
    </subcellularLocation>
</comment>
<accession>A0AA47P829</accession>
<keyword evidence="11" id="KW-0175">Coiled coil</keyword>
<organism evidence="14 15">
    <name type="scientific">Merluccius polli</name>
    <name type="common">Benguela hake</name>
    <name type="synonym">Merluccius cadenati</name>
    <dbReference type="NCBI Taxonomy" id="89951"/>
    <lineage>
        <taxon>Eukaryota</taxon>
        <taxon>Metazoa</taxon>
        <taxon>Chordata</taxon>
        <taxon>Craniata</taxon>
        <taxon>Vertebrata</taxon>
        <taxon>Euteleostomi</taxon>
        <taxon>Actinopterygii</taxon>
        <taxon>Neopterygii</taxon>
        <taxon>Teleostei</taxon>
        <taxon>Neoteleostei</taxon>
        <taxon>Acanthomorphata</taxon>
        <taxon>Zeiogadaria</taxon>
        <taxon>Gadariae</taxon>
        <taxon>Gadiformes</taxon>
        <taxon>Gadoidei</taxon>
        <taxon>Merlucciidae</taxon>
        <taxon>Merluccius</taxon>
    </lineage>
</organism>
<evidence type="ECO:0000256" key="5">
    <source>
        <dbReference type="ARBA" id="ARBA00022448"/>
    </source>
</evidence>
<dbReference type="EMBL" id="JAOPHQ010000527">
    <property type="protein sequence ID" value="KAK0154426.1"/>
    <property type="molecule type" value="Genomic_DNA"/>
</dbReference>
<evidence type="ECO:0000256" key="10">
    <source>
        <dbReference type="ARBA" id="ARBA00030834"/>
    </source>
</evidence>
<comment type="similarity">
    <text evidence="3">Belongs to the PHAX family.</text>
</comment>
<dbReference type="InterPro" id="IPR019385">
    <property type="entry name" value="PHAX_RNA-binding_domain"/>
</dbReference>
<feature type="region of interest" description="Disordered" evidence="12">
    <location>
        <begin position="347"/>
        <end position="401"/>
    </location>
</feature>
<evidence type="ECO:0000259" key="13">
    <source>
        <dbReference type="Pfam" id="PF10258"/>
    </source>
</evidence>
<sequence length="414" mass="45720">MEAMLADLEDGELSGSDSDMNPPPASRYGERSFQSRAAPPPVATGYRSAARAADSSDSGGDSEDDEAAAASWRRKRQKVSDVPPPPPPASRMQTAGPGAADPAPGRKVNNIWGSVVQEQNQDQVTAGLGVFGMEGDFDGSRSVETYNYVLARKMMEKERQEEEEKTRGRQHQEVAMLDSQLEDYMQGRGSQGPPGPPGGAHQPKRKRSAKERLGMPSQMDLQGRYPLLETDPEDRVVEELAHRLQEPKLDLVQRVVRVLGRGQAIRLLEATATVEQNGGLVTLDGRRRRTPGGVYLHLLKTSIGVSKEQLRQVFLNENQELRRSKKAAQKRRRHLVAKKMKQALTTLHLQEGDEGSRETFASDTHDALASLGEAAEEEEEEVTDEEEEEEEREEVAVGTEETPVVYNSADLEVF</sequence>
<keyword evidence="5" id="KW-0813">Transport</keyword>
<keyword evidence="7" id="KW-0694">RNA-binding</keyword>
<evidence type="ECO:0000256" key="11">
    <source>
        <dbReference type="SAM" id="Coils"/>
    </source>
</evidence>
<dbReference type="GO" id="GO:0006408">
    <property type="term" value="P:snRNA export from nucleus"/>
    <property type="evidence" value="ECO:0007669"/>
    <property type="project" value="InterPro"/>
</dbReference>
<dbReference type="GO" id="GO:0005634">
    <property type="term" value="C:nucleus"/>
    <property type="evidence" value="ECO:0007669"/>
    <property type="project" value="UniProtKB-SubCell"/>
</dbReference>
<evidence type="ECO:0000256" key="8">
    <source>
        <dbReference type="ARBA" id="ARBA00022927"/>
    </source>
</evidence>
<evidence type="ECO:0000256" key="12">
    <source>
        <dbReference type="SAM" id="MobiDB-lite"/>
    </source>
</evidence>
<keyword evidence="9" id="KW-0539">Nucleus</keyword>
<evidence type="ECO:0000256" key="6">
    <source>
        <dbReference type="ARBA" id="ARBA00022490"/>
    </source>
</evidence>
<proteinExistence type="inferred from homology"/>
<dbReference type="InterPro" id="IPR039047">
    <property type="entry name" value="PHAX"/>
</dbReference>
<feature type="region of interest" description="Disordered" evidence="12">
    <location>
        <begin position="1"/>
        <end position="113"/>
    </location>
</feature>
<keyword evidence="6" id="KW-0963">Cytoplasm</keyword>
<evidence type="ECO:0000256" key="1">
    <source>
        <dbReference type="ARBA" id="ARBA00004123"/>
    </source>
</evidence>
<evidence type="ECO:0000256" key="2">
    <source>
        <dbReference type="ARBA" id="ARBA00004496"/>
    </source>
</evidence>
<dbReference type="GO" id="GO:0015031">
    <property type="term" value="P:protein transport"/>
    <property type="evidence" value="ECO:0007669"/>
    <property type="project" value="UniProtKB-KW"/>
</dbReference>
<dbReference type="PANTHER" id="PTHR13135">
    <property type="entry name" value="CYTOSOLIC RESINIFERATOXIN BINDING PROTEIN RBP-26"/>
    <property type="match status" value="1"/>
</dbReference>
<gene>
    <name evidence="14" type="primary">Phax</name>
    <name evidence="14" type="ORF">N1851_003481</name>
</gene>
<dbReference type="GO" id="GO:0003723">
    <property type="term" value="F:RNA binding"/>
    <property type="evidence" value="ECO:0007669"/>
    <property type="project" value="UniProtKB-KW"/>
</dbReference>
<evidence type="ECO:0000256" key="7">
    <source>
        <dbReference type="ARBA" id="ARBA00022884"/>
    </source>
</evidence>
<name>A0AA47P829_MERPO</name>
<evidence type="ECO:0000256" key="4">
    <source>
        <dbReference type="ARBA" id="ARBA00016856"/>
    </source>
</evidence>
<feature type="compositionally biased region" description="Low complexity" evidence="12">
    <location>
        <begin position="47"/>
        <end position="59"/>
    </location>
</feature>
<comment type="caution">
    <text evidence="14">The sequence shown here is derived from an EMBL/GenBank/DDBJ whole genome shotgun (WGS) entry which is preliminary data.</text>
</comment>
<feature type="domain" description="Phosphorylated adapter RNA export protein RNA-binding" evidence="13">
    <location>
        <begin position="236"/>
        <end position="319"/>
    </location>
</feature>
<evidence type="ECO:0000313" key="15">
    <source>
        <dbReference type="Proteomes" id="UP001174136"/>
    </source>
</evidence>
<protein>
    <recommendedName>
        <fullName evidence="4">Phosphorylated adapter RNA export protein</fullName>
    </recommendedName>
    <alternativeName>
        <fullName evidence="10">RNA U small nuclear RNA export adapter protein</fullName>
    </alternativeName>
</protein>
<feature type="compositionally biased region" description="Low complexity" evidence="12">
    <location>
        <begin position="95"/>
        <end position="105"/>
    </location>
</feature>
<dbReference type="Proteomes" id="UP001174136">
    <property type="component" value="Unassembled WGS sequence"/>
</dbReference>
<feature type="compositionally biased region" description="Acidic residues" evidence="12">
    <location>
        <begin position="374"/>
        <end position="393"/>
    </location>
</feature>
<keyword evidence="15" id="KW-1185">Reference proteome</keyword>
<keyword evidence="8" id="KW-0653">Protein transport</keyword>
<evidence type="ECO:0000313" key="14">
    <source>
        <dbReference type="EMBL" id="KAK0154426.1"/>
    </source>
</evidence>
<dbReference type="Gene3D" id="1.10.10.1440">
    <property type="entry name" value="PHAX RNA-binding domain"/>
    <property type="match status" value="1"/>
</dbReference>
<dbReference type="AlphaFoldDB" id="A0AA47P829"/>
<dbReference type="GO" id="GO:0005737">
    <property type="term" value="C:cytoplasm"/>
    <property type="evidence" value="ECO:0007669"/>
    <property type="project" value="UniProtKB-SubCell"/>
</dbReference>
<evidence type="ECO:0000256" key="3">
    <source>
        <dbReference type="ARBA" id="ARBA00006094"/>
    </source>
</evidence>
<reference evidence="14" key="1">
    <citation type="journal article" date="2023" name="Front. Mar. Sci.">
        <title>A new Merluccius polli reference genome to investigate the effects of global change in West African waters.</title>
        <authorList>
            <person name="Mateo J.L."/>
            <person name="Blanco-Fernandez C."/>
            <person name="Garcia-Vazquez E."/>
            <person name="Machado-Schiaffino G."/>
        </authorList>
    </citation>
    <scope>NUCLEOTIDE SEQUENCE</scope>
    <source>
        <strain evidence="14">C29</strain>
        <tissue evidence="14">Fin</tissue>
    </source>
</reference>
<dbReference type="InterPro" id="IPR038092">
    <property type="entry name" value="PHAX_RNA-binding_sf"/>
</dbReference>
<feature type="region of interest" description="Disordered" evidence="12">
    <location>
        <begin position="184"/>
        <end position="221"/>
    </location>
</feature>